<accession>A0A8J7F784</accession>
<keyword evidence="2" id="KW-1185">Reference proteome</keyword>
<sequence>MNFFKSQLIHFNALQLALMGGILLFNIQSSTAKITVDKQTKNINNSNKITVDTAPNKVCPSANLLPIRTFDTEKYYVYICRGDNLNPLGYYVRIPKKLDSKIIVPITQNFRETEIYIAVNGEITYQITPYEMIISKSGRIIFREKVISVVKGDGETLSTGCPENNKTFAQAETQSFFIYICGNENPSSYISITRTNNTIINLPLQKSSQNGVKTNQYIAINGNISFILTDKILRISRDGQNIVKEKVLQWD</sequence>
<name>A0A8J7F784_9CYAN</name>
<dbReference type="RefSeq" id="WP_193925905.1">
    <property type="nucleotide sequence ID" value="NZ_JADEWL010000233.1"/>
</dbReference>
<proteinExistence type="predicted"/>
<dbReference type="Proteomes" id="UP000620559">
    <property type="component" value="Unassembled WGS sequence"/>
</dbReference>
<protein>
    <submittedName>
        <fullName evidence="1">Uncharacterized protein</fullName>
    </submittedName>
</protein>
<dbReference type="AlphaFoldDB" id="A0A8J7F784"/>
<gene>
    <name evidence="1" type="ORF">IQ247_30785</name>
</gene>
<comment type="caution">
    <text evidence="1">The sequence shown here is derived from an EMBL/GenBank/DDBJ whole genome shotgun (WGS) entry which is preliminary data.</text>
</comment>
<reference evidence="1" key="1">
    <citation type="submission" date="2020-10" db="EMBL/GenBank/DDBJ databases">
        <authorList>
            <person name="Castelo-Branco R."/>
            <person name="Eusebio N."/>
            <person name="Adriana R."/>
            <person name="Vieira A."/>
            <person name="Brugerolle De Fraissinette N."/>
            <person name="Rezende De Castro R."/>
            <person name="Schneider M.P."/>
            <person name="Vasconcelos V."/>
            <person name="Leao P.N."/>
        </authorList>
    </citation>
    <scope>NUCLEOTIDE SEQUENCE</scope>
    <source>
        <strain evidence="1">LEGE 06105</strain>
    </source>
</reference>
<evidence type="ECO:0000313" key="2">
    <source>
        <dbReference type="Proteomes" id="UP000620559"/>
    </source>
</evidence>
<organism evidence="1 2">
    <name type="scientific">Plectonema cf. radiosum LEGE 06105</name>
    <dbReference type="NCBI Taxonomy" id="945769"/>
    <lineage>
        <taxon>Bacteria</taxon>
        <taxon>Bacillati</taxon>
        <taxon>Cyanobacteriota</taxon>
        <taxon>Cyanophyceae</taxon>
        <taxon>Oscillatoriophycideae</taxon>
        <taxon>Oscillatoriales</taxon>
        <taxon>Microcoleaceae</taxon>
        <taxon>Plectonema</taxon>
    </lineage>
</organism>
<evidence type="ECO:0000313" key="1">
    <source>
        <dbReference type="EMBL" id="MBE9216988.1"/>
    </source>
</evidence>
<dbReference type="EMBL" id="JADEWL010000233">
    <property type="protein sequence ID" value="MBE9216988.1"/>
    <property type="molecule type" value="Genomic_DNA"/>
</dbReference>